<dbReference type="AlphaFoldDB" id="A0A2A6CZ54"/>
<evidence type="ECO:0000313" key="2">
    <source>
        <dbReference type="Proteomes" id="UP000005239"/>
    </source>
</evidence>
<sequence length="125" mass="14540">MRSLLYERFMGALEILEVYCTAYAQLALAIERIVAIVDKNYELRMAQWWKKALFIIVLASSLYLPILVNELVCEIIKITAFQCLFYTSFLYHRHSSLMSKSTELSIFASPQATENYFSSYNAAWK</sequence>
<keyword evidence="2" id="KW-1185">Reference proteome</keyword>
<reference evidence="2" key="1">
    <citation type="journal article" date="2008" name="Nat. Genet.">
        <title>The Pristionchus pacificus genome provides a unique perspective on nematode lifestyle and parasitism.</title>
        <authorList>
            <person name="Dieterich C."/>
            <person name="Clifton S.W."/>
            <person name="Schuster L.N."/>
            <person name="Chinwalla A."/>
            <person name="Delehaunty K."/>
            <person name="Dinkelacker I."/>
            <person name="Fulton L."/>
            <person name="Fulton R."/>
            <person name="Godfrey J."/>
            <person name="Minx P."/>
            <person name="Mitreva M."/>
            <person name="Roeseler W."/>
            <person name="Tian H."/>
            <person name="Witte H."/>
            <person name="Yang S.P."/>
            <person name="Wilson R.K."/>
            <person name="Sommer R.J."/>
        </authorList>
    </citation>
    <scope>NUCLEOTIDE SEQUENCE [LARGE SCALE GENOMIC DNA]</scope>
    <source>
        <strain evidence="2">PS312</strain>
    </source>
</reference>
<dbReference type="EnsemblMetazoa" id="PPA44998.1">
    <property type="protein sequence ID" value="PPA44998.1"/>
    <property type="gene ID" value="WBGene00283367"/>
</dbReference>
<gene>
    <name evidence="1" type="primary">WBGene00283367</name>
</gene>
<accession>A0A2A6CZ54</accession>
<name>A0A2A6CZ54_PRIPA</name>
<proteinExistence type="predicted"/>
<organism evidence="1 2">
    <name type="scientific">Pristionchus pacificus</name>
    <name type="common">Parasitic nematode worm</name>
    <dbReference type="NCBI Taxonomy" id="54126"/>
    <lineage>
        <taxon>Eukaryota</taxon>
        <taxon>Metazoa</taxon>
        <taxon>Ecdysozoa</taxon>
        <taxon>Nematoda</taxon>
        <taxon>Chromadorea</taxon>
        <taxon>Rhabditida</taxon>
        <taxon>Rhabditina</taxon>
        <taxon>Diplogasteromorpha</taxon>
        <taxon>Diplogasteroidea</taxon>
        <taxon>Neodiplogasteridae</taxon>
        <taxon>Pristionchus</taxon>
    </lineage>
</organism>
<evidence type="ECO:0000313" key="1">
    <source>
        <dbReference type="EnsemblMetazoa" id="PPA44998.1"/>
    </source>
</evidence>
<protein>
    <submittedName>
        <fullName evidence="1">Uncharacterized protein</fullName>
    </submittedName>
</protein>
<reference evidence="1" key="2">
    <citation type="submission" date="2022-06" db="UniProtKB">
        <authorList>
            <consortium name="EnsemblMetazoa"/>
        </authorList>
    </citation>
    <scope>IDENTIFICATION</scope>
    <source>
        <strain evidence="1">PS312</strain>
    </source>
</reference>
<accession>A0A8R1Z3Z1</accession>
<dbReference type="Proteomes" id="UP000005239">
    <property type="component" value="Unassembled WGS sequence"/>
</dbReference>